<proteinExistence type="predicted"/>
<dbReference type="STRING" id="623281.SAMN05421747_1375"/>
<evidence type="ECO:0000313" key="1">
    <source>
        <dbReference type="EMBL" id="SFC84747.1"/>
    </source>
</evidence>
<organism evidence="1 2">
    <name type="scientific">Parapedobacter composti</name>
    <dbReference type="NCBI Taxonomy" id="623281"/>
    <lineage>
        <taxon>Bacteria</taxon>
        <taxon>Pseudomonadati</taxon>
        <taxon>Bacteroidota</taxon>
        <taxon>Sphingobacteriia</taxon>
        <taxon>Sphingobacteriales</taxon>
        <taxon>Sphingobacteriaceae</taxon>
        <taxon>Parapedobacter</taxon>
    </lineage>
</organism>
<keyword evidence="2" id="KW-1185">Reference proteome</keyword>
<name>A0A1I1MH74_9SPHI</name>
<protein>
    <submittedName>
        <fullName evidence="1">Uncharacterized protein</fullName>
    </submittedName>
</protein>
<sequence>MNALRNKIIKAYGGMELWSAVDRITVVANIDGINWQKKGHPGLFNNTQIEIYTKAQFVRYIPIDKNWYSTYEPNLVRIFNRENNTLIEELYHPRQSFIGFDRDSKWTLLQAVYFASYAMWNYFNIPFIFMSKDYNIKELDIWSEDGIHLRRIQVTFPDYITTHNKQQIFYINENGLIVRHDYNAEIMGKGGAAHYLNDYTEIDGLMFPMKRRVFKRLDDNTSLKPEPLLISIDINDLILK</sequence>
<reference evidence="1 2" key="1">
    <citation type="submission" date="2016-10" db="EMBL/GenBank/DDBJ databases">
        <authorList>
            <person name="de Groot N.N."/>
        </authorList>
    </citation>
    <scope>NUCLEOTIDE SEQUENCE [LARGE SCALE GENOMIC DNA]</scope>
    <source>
        <strain evidence="1 2">DSM 22900</strain>
    </source>
</reference>
<gene>
    <name evidence="1" type="ORF">SAMN05421747_1375</name>
</gene>
<evidence type="ECO:0000313" key="2">
    <source>
        <dbReference type="Proteomes" id="UP000199577"/>
    </source>
</evidence>
<dbReference type="Proteomes" id="UP000199577">
    <property type="component" value="Unassembled WGS sequence"/>
</dbReference>
<dbReference type="EMBL" id="FOLL01000037">
    <property type="protein sequence ID" value="SFC84747.1"/>
    <property type="molecule type" value="Genomic_DNA"/>
</dbReference>
<dbReference type="AlphaFoldDB" id="A0A1I1MH74"/>
<accession>A0A1I1MH74</accession>